<accession>A0ABS6G4Z3</accession>
<feature type="coiled-coil region" evidence="1">
    <location>
        <begin position="48"/>
        <end position="92"/>
    </location>
</feature>
<keyword evidence="4" id="KW-1185">Reference proteome</keyword>
<keyword evidence="2" id="KW-1133">Transmembrane helix</keyword>
<protein>
    <recommendedName>
        <fullName evidence="5">Helix-turn-helix domain-containing protein</fullName>
    </recommendedName>
</protein>
<reference evidence="3 4" key="1">
    <citation type="submission" date="2021-06" db="EMBL/GenBank/DDBJ databases">
        <authorList>
            <person name="Sun Q."/>
            <person name="Li D."/>
        </authorList>
    </citation>
    <scope>NUCLEOTIDE SEQUENCE [LARGE SCALE GENOMIC DNA]</scope>
    <source>
        <strain evidence="3 4">MSJ-5</strain>
    </source>
</reference>
<sequence length="148" mass="17459">MERSNILLLVGGIVLIVPLFISFILKNKRNYNKLEFYKKEGKYSSEINKGSKVENEIIVERIKRLEQEVLILKQENNRIIEEHRKNNNLINQNNLKNNSFKPVLNYNLFKEKNSTIIDLYEKGISKEEIAKVLNKSIREIDMVIKLVK</sequence>
<keyword evidence="2" id="KW-0472">Membrane</keyword>
<comment type="caution">
    <text evidence="3">The sequence shown here is derived from an EMBL/GenBank/DDBJ whole genome shotgun (WGS) entry which is preliminary data.</text>
</comment>
<evidence type="ECO:0000313" key="4">
    <source>
        <dbReference type="Proteomes" id="UP000779508"/>
    </source>
</evidence>
<evidence type="ECO:0000256" key="2">
    <source>
        <dbReference type="SAM" id="Phobius"/>
    </source>
</evidence>
<proteinExistence type="predicted"/>
<organism evidence="3 4">
    <name type="scientific">Alkaliphilus flagellatus</name>
    <dbReference type="NCBI Taxonomy" id="2841507"/>
    <lineage>
        <taxon>Bacteria</taxon>
        <taxon>Bacillati</taxon>
        <taxon>Bacillota</taxon>
        <taxon>Clostridia</taxon>
        <taxon>Peptostreptococcales</taxon>
        <taxon>Natronincolaceae</taxon>
        <taxon>Alkaliphilus</taxon>
    </lineage>
</organism>
<keyword evidence="1" id="KW-0175">Coiled coil</keyword>
<evidence type="ECO:0000313" key="3">
    <source>
        <dbReference type="EMBL" id="MBU5677444.1"/>
    </source>
</evidence>
<keyword evidence="2" id="KW-0812">Transmembrane</keyword>
<evidence type="ECO:0008006" key="5">
    <source>
        <dbReference type="Google" id="ProtNLM"/>
    </source>
</evidence>
<feature type="transmembrane region" description="Helical" evidence="2">
    <location>
        <begin position="6"/>
        <end position="25"/>
    </location>
</feature>
<name>A0ABS6G4Z3_9FIRM</name>
<evidence type="ECO:0000256" key="1">
    <source>
        <dbReference type="SAM" id="Coils"/>
    </source>
</evidence>
<gene>
    <name evidence="3" type="ORF">KQI88_13560</name>
</gene>
<dbReference type="RefSeq" id="WP_216418193.1">
    <property type="nucleotide sequence ID" value="NZ_JAHLQK010000005.1"/>
</dbReference>
<dbReference type="Proteomes" id="UP000779508">
    <property type="component" value="Unassembled WGS sequence"/>
</dbReference>
<dbReference type="EMBL" id="JAHLQK010000005">
    <property type="protein sequence ID" value="MBU5677444.1"/>
    <property type="molecule type" value="Genomic_DNA"/>
</dbReference>